<comment type="subunit">
    <text evidence="8">The transporter is composed of YjjB and YjjP.</text>
</comment>
<dbReference type="GO" id="GO:0005886">
    <property type="term" value="C:plasma membrane"/>
    <property type="evidence" value="ECO:0007669"/>
    <property type="project" value="UniProtKB-SubCell"/>
</dbReference>
<organism evidence="11 12">
    <name type="scientific">Plesiomonas shigelloides 302-73</name>
    <dbReference type="NCBI Taxonomy" id="1315976"/>
    <lineage>
        <taxon>Bacteria</taxon>
        <taxon>Pseudomonadati</taxon>
        <taxon>Pseudomonadota</taxon>
        <taxon>Gammaproteobacteria</taxon>
        <taxon>Enterobacterales</taxon>
        <taxon>Enterobacteriaceae</taxon>
        <taxon>Plesiomonas</taxon>
    </lineage>
</organism>
<keyword evidence="12" id="KW-1185">Reference proteome</keyword>
<evidence type="ECO:0000256" key="1">
    <source>
        <dbReference type="ARBA" id="ARBA00004651"/>
    </source>
</evidence>
<reference evidence="11 12" key="1">
    <citation type="journal article" date="2013" name="Genome Announc.">
        <title>Genome Sequence of Plesiomonas shigelloides Strain 302-73 (Serotype O1).</title>
        <authorList>
            <person name="Pique N."/>
            <person name="Aquilini E."/>
            <person name="Alioto T."/>
            <person name="Minana-Galbis D."/>
            <person name="Tomas J.M."/>
        </authorList>
    </citation>
    <scope>NUCLEOTIDE SEQUENCE [LARGE SCALE GENOMIC DNA]</scope>
    <source>
        <strain evidence="11 12">302-73</strain>
    </source>
</reference>
<accession>R8AM49</accession>
<evidence type="ECO:0000256" key="4">
    <source>
        <dbReference type="ARBA" id="ARBA00022692"/>
    </source>
</evidence>
<dbReference type="InterPro" id="IPR050539">
    <property type="entry name" value="ThrE_Dicarb/AminoAcid_Exp"/>
</dbReference>
<evidence type="ECO:0000256" key="3">
    <source>
        <dbReference type="ARBA" id="ARBA00022519"/>
    </source>
</evidence>
<dbReference type="Pfam" id="PF12821">
    <property type="entry name" value="ThrE_2"/>
    <property type="match status" value="1"/>
</dbReference>
<comment type="caution">
    <text evidence="11">The sequence shown here is derived from an EMBL/GenBank/DDBJ whole genome shotgun (WGS) entry which is preliminary data.</text>
</comment>
<dbReference type="EMBL" id="AQQO01000360">
    <property type="protein sequence ID" value="EON87404.1"/>
    <property type="molecule type" value="Genomic_DNA"/>
</dbReference>
<keyword evidence="3" id="KW-0997">Cell inner membrane</keyword>
<protein>
    <submittedName>
        <fullName evidence="11">Protein YjjB</fullName>
    </submittedName>
</protein>
<keyword evidence="4 9" id="KW-0812">Transmembrane</keyword>
<keyword evidence="6 9" id="KW-0472">Membrane</keyword>
<dbReference type="PATRIC" id="fig|1315976.3.peg.2982"/>
<evidence type="ECO:0000256" key="5">
    <source>
        <dbReference type="ARBA" id="ARBA00022989"/>
    </source>
</evidence>
<feature type="transmembrane region" description="Helical" evidence="9">
    <location>
        <begin position="86"/>
        <end position="108"/>
    </location>
</feature>
<sequence>MVMTLLPALLQDMFFAAIPAVGFALLFNVPVRALRYCAMLGALGHGLRFLLLHYGWPIEWSTLLASTTIGMIGVHWSHRYMAHPKVFTVAAVIPMVPGVKAYKAMLALVEINHRGYTHELMSQMVTHFLQTFFIVGALALGLAVPGLLFYRRRPVV</sequence>
<proteinExistence type="inferred from homology"/>
<dbReference type="STRING" id="703.SAMEA2665130_02681"/>
<dbReference type="InterPro" id="IPR024528">
    <property type="entry name" value="ThrE_2"/>
</dbReference>
<feature type="transmembrane region" description="Helical" evidence="9">
    <location>
        <begin position="128"/>
        <end position="150"/>
    </location>
</feature>
<evidence type="ECO:0000256" key="7">
    <source>
        <dbReference type="ARBA" id="ARBA00034125"/>
    </source>
</evidence>
<gene>
    <name evidence="11" type="ORF">PLESHI_15624</name>
</gene>
<feature type="transmembrane region" description="Helical" evidence="9">
    <location>
        <begin position="57"/>
        <end position="74"/>
    </location>
</feature>
<keyword evidence="5 9" id="KW-1133">Transmembrane helix</keyword>
<evidence type="ECO:0000313" key="12">
    <source>
        <dbReference type="Proteomes" id="UP000014012"/>
    </source>
</evidence>
<name>R8AM49_PLESH</name>
<comment type="subcellular location">
    <subcellularLocation>
        <location evidence="1">Cell membrane</location>
        <topology evidence="1">Multi-pass membrane protein</topology>
    </subcellularLocation>
</comment>
<dbReference type="PANTHER" id="PTHR34390:SF1">
    <property type="entry name" value="SUCCINATE TRANSPORTER SUBUNIT YJJB-RELATED"/>
    <property type="match status" value="1"/>
</dbReference>
<evidence type="ECO:0000313" key="11">
    <source>
        <dbReference type="EMBL" id="EON87404.1"/>
    </source>
</evidence>
<evidence type="ECO:0000259" key="10">
    <source>
        <dbReference type="Pfam" id="PF12821"/>
    </source>
</evidence>
<dbReference type="HOGENOM" id="CLU_117642_1_0_6"/>
<dbReference type="GO" id="GO:0015744">
    <property type="term" value="P:succinate transport"/>
    <property type="evidence" value="ECO:0007669"/>
    <property type="project" value="TreeGrafter"/>
</dbReference>
<feature type="domain" description="Threonine/Serine exporter ThrE" evidence="10">
    <location>
        <begin position="12"/>
        <end position="146"/>
    </location>
</feature>
<dbReference type="Proteomes" id="UP000014012">
    <property type="component" value="Unassembled WGS sequence"/>
</dbReference>
<comment type="similarity">
    <text evidence="7">Belongs to the ThrE exporter (TC 2.A.79) family.</text>
</comment>
<dbReference type="PANTHER" id="PTHR34390">
    <property type="entry name" value="UPF0442 PROTEIN YJJB-RELATED"/>
    <property type="match status" value="1"/>
</dbReference>
<evidence type="ECO:0000256" key="6">
    <source>
        <dbReference type="ARBA" id="ARBA00023136"/>
    </source>
</evidence>
<evidence type="ECO:0000256" key="8">
    <source>
        <dbReference type="ARBA" id="ARBA00038684"/>
    </source>
</evidence>
<evidence type="ECO:0000256" key="9">
    <source>
        <dbReference type="SAM" id="Phobius"/>
    </source>
</evidence>
<evidence type="ECO:0000256" key="2">
    <source>
        <dbReference type="ARBA" id="ARBA00022475"/>
    </source>
</evidence>
<keyword evidence="2" id="KW-1003">Cell membrane</keyword>
<dbReference type="AlphaFoldDB" id="R8AM49"/>